<accession>A0A507B4M0</accession>
<proteinExistence type="inferred from homology"/>
<feature type="transmembrane region" description="Helical" evidence="9">
    <location>
        <begin position="217"/>
        <end position="238"/>
    </location>
</feature>
<dbReference type="Gene3D" id="1.20.1250.20">
    <property type="entry name" value="MFS general substrate transporter like domains"/>
    <property type="match status" value="1"/>
</dbReference>
<dbReference type="EMBL" id="SKBQ01000041">
    <property type="protein sequence ID" value="TPX12289.1"/>
    <property type="molecule type" value="Genomic_DNA"/>
</dbReference>
<dbReference type="Pfam" id="PF00854">
    <property type="entry name" value="PTR2"/>
    <property type="match status" value="1"/>
</dbReference>
<dbReference type="GO" id="GO:0005886">
    <property type="term" value="C:plasma membrane"/>
    <property type="evidence" value="ECO:0007669"/>
    <property type="project" value="UniProtKB-ARBA"/>
</dbReference>
<evidence type="ECO:0000256" key="9">
    <source>
        <dbReference type="SAM" id="Phobius"/>
    </source>
</evidence>
<keyword evidence="3 7" id="KW-0813">Transport</keyword>
<evidence type="ECO:0000313" key="11">
    <source>
        <dbReference type="Proteomes" id="UP000319257"/>
    </source>
</evidence>
<dbReference type="InterPro" id="IPR036259">
    <property type="entry name" value="MFS_trans_sf"/>
</dbReference>
<dbReference type="InParanoid" id="A0A507B4M0"/>
<feature type="region of interest" description="Disordered" evidence="8">
    <location>
        <begin position="650"/>
        <end position="672"/>
    </location>
</feature>
<dbReference type="GeneID" id="41974383"/>
<feature type="transmembrane region" description="Helical" evidence="9">
    <location>
        <begin position="244"/>
        <end position="262"/>
    </location>
</feature>
<name>A0A507B4M0_9PEZI</name>
<evidence type="ECO:0000256" key="6">
    <source>
        <dbReference type="ARBA" id="ARBA00023136"/>
    </source>
</evidence>
<dbReference type="SUPFAM" id="SSF103473">
    <property type="entry name" value="MFS general substrate transporter"/>
    <property type="match status" value="1"/>
</dbReference>
<feature type="transmembrane region" description="Helical" evidence="9">
    <location>
        <begin position="541"/>
        <end position="559"/>
    </location>
</feature>
<protein>
    <submittedName>
        <fullName evidence="10">Uncharacterized protein</fullName>
    </submittedName>
</protein>
<dbReference type="PANTHER" id="PTHR11654">
    <property type="entry name" value="OLIGOPEPTIDE TRANSPORTER-RELATED"/>
    <property type="match status" value="1"/>
</dbReference>
<dbReference type="GO" id="GO:0071916">
    <property type="term" value="F:dipeptide transmembrane transporter activity"/>
    <property type="evidence" value="ECO:0007669"/>
    <property type="project" value="UniProtKB-ARBA"/>
</dbReference>
<reference evidence="10 11" key="1">
    <citation type="submission" date="2019-06" db="EMBL/GenBank/DDBJ databases">
        <title>Draft genome sequence of the filamentous fungus Phialemoniopsis curvata isolated from diesel fuel.</title>
        <authorList>
            <person name="Varaljay V.A."/>
            <person name="Lyon W.J."/>
            <person name="Crouch A.L."/>
            <person name="Drake C.E."/>
            <person name="Hollomon J.M."/>
            <person name="Nadeau L.J."/>
            <person name="Nunn H.S."/>
            <person name="Stevenson B.S."/>
            <person name="Bojanowski C.L."/>
            <person name="Crookes-Goodson W.J."/>
        </authorList>
    </citation>
    <scope>NUCLEOTIDE SEQUENCE [LARGE SCALE GENOMIC DNA]</scope>
    <source>
        <strain evidence="10 11">D216</strain>
    </source>
</reference>
<keyword evidence="5 9" id="KW-1133">Transmembrane helix</keyword>
<dbReference type="Proteomes" id="UP000319257">
    <property type="component" value="Unassembled WGS sequence"/>
</dbReference>
<gene>
    <name evidence="10" type="ORF">E0L32_006936</name>
</gene>
<dbReference type="OrthoDB" id="8904098at2759"/>
<sequence length="672" mass="74005">MGRCGAPLRGFSPTVAAAGYHQASVPGRQRVPLPQMPEPESVLEVKMSQTVNLDRAEIAQAALASEGVNPGPAIGSLEETKAKETTMNAAQADVTLGFAASADEEFEKPTEEELHTLRRVSGKIYWPAYTIAFCELAERFSYYGTTILYTNFVRSPLPPGSTTGSNPASNGVAGALGMGAKAAQGISLFNQFFAYLMPIPGAYIADARLGRYKTIHIAILASFVAHIILVASAAPEVIKHKDSSFAAFIVGLLCLCVGTGLFKANISPLLAEQNHERGGMHIKVLKSGERVIVDPAVTNTRIFLYFYFAINIGSLAGQLSMVYVEKYIGFWLAWLLPTVLFAACPIVLLLNKKRYTLNPPTGSVLSKFFHMFAWVMKGKWTLNFARIKREFTWDVARPSNIPPQDRPSWMTYDDEWVDEVRRGLKSVRVFLALPVFFLAYNQMTGNLTTQASTMELHGVPNDIIQNLNPLSILILIPILDRIVYPGLRKMGINFTPIKRMTVGFFFSALSMVAAAVTQHYIYTMGPCGKYPTDNEGCTAPINVWVQSLPYILVGISEIFTNTTSYEYAYSKAPENMKSLVMSVNLFMSAISSAIGQAFTPLSGDPLLVWNYVVICCIAVVGGTVFWFCFRNLDKEEDHWNNLARSKYKGNNQPLAHDAESPIEEPTPAKKDG</sequence>
<feature type="transmembrane region" description="Helical" evidence="9">
    <location>
        <begin position="500"/>
        <end position="521"/>
    </location>
</feature>
<dbReference type="PROSITE" id="PS01023">
    <property type="entry name" value="PTR2_2"/>
    <property type="match status" value="1"/>
</dbReference>
<dbReference type="FunCoup" id="A0A507B4M0">
    <property type="interactions" value="1042"/>
</dbReference>
<comment type="caution">
    <text evidence="10">The sequence shown here is derived from an EMBL/GenBank/DDBJ whole genome shotgun (WGS) entry which is preliminary data.</text>
</comment>
<feature type="transmembrane region" description="Helical" evidence="9">
    <location>
        <begin position="302"/>
        <end position="324"/>
    </location>
</feature>
<evidence type="ECO:0000256" key="2">
    <source>
        <dbReference type="ARBA" id="ARBA00005982"/>
    </source>
</evidence>
<keyword evidence="6 9" id="KW-0472">Membrane</keyword>
<evidence type="ECO:0000256" key="1">
    <source>
        <dbReference type="ARBA" id="ARBA00004141"/>
    </source>
</evidence>
<evidence type="ECO:0000256" key="4">
    <source>
        <dbReference type="ARBA" id="ARBA00022692"/>
    </source>
</evidence>
<dbReference type="RefSeq" id="XP_030994000.1">
    <property type="nucleotide sequence ID" value="XM_031141624.1"/>
</dbReference>
<dbReference type="InterPro" id="IPR018456">
    <property type="entry name" value="PTR2_symporter_CS"/>
</dbReference>
<comment type="similarity">
    <text evidence="2 7">Belongs to the major facilitator superfamily. Proton-dependent oligopeptide transporter (POT/PTR) (TC 2.A.17) family.</text>
</comment>
<keyword evidence="11" id="KW-1185">Reference proteome</keyword>
<feature type="transmembrane region" description="Helical" evidence="9">
    <location>
        <begin position="330"/>
        <end position="350"/>
    </location>
</feature>
<evidence type="ECO:0000313" key="10">
    <source>
        <dbReference type="EMBL" id="TPX12289.1"/>
    </source>
</evidence>
<dbReference type="AlphaFoldDB" id="A0A507B4M0"/>
<dbReference type="InterPro" id="IPR000109">
    <property type="entry name" value="POT_fam"/>
</dbReference>
<evidence type="ECO:0000256" key="7">
    <source>
        <dbReference type="RuleBase" id="RU003755"/>
    </source>
</evidence>
<comment type="subcellular location">
    <subcellularLocation>
        <location evidence="1 7">Membrane</location>
        <topology evidence="1 7">Multi-pass membrane protein</topology>
    </subcellularLocation>
</comment>
<feature type="transmembrane region" description="Helical" evidence="9">
    <location>
        <begin position="579"/>
        <end position="601"/>
    </location>
</feature>
<feature type="transmembrane region" description="Helical" evidence="9">
    <location>
        <begin position="188"/>
        <end position="205"/>
    </location>
</feature>
<feature type="transmembrane region" description="Helical" evidence="9">
    <location>
        <begin position="607"/>
        <end position="629"/>
    </location>
</feature>
<dbReference type="FunFam" id="1.20.1250.20:FF:000085">
    <property type="entry name" value="MFS peptide transporter Ptr2"/>
    <property type="match status" value="1"/>
</dbReference>
<keyword evidence="4 7" id="KW-0812">Transmembrane</keyword>
<evidence type="ECO:0000256" key="8">
    <source>
        <dbReference type="SAM" id="MobiDB-lite"/>
    </source>
</evidence>
<evidence type="ECO:0000256" key="5">
    <source>
        <dbReference type="ARBA" id="ARBA00022989"/>
    </source>
</evidence>
<organism evidence="10 11">
    <name type="scientific">Thyridium curvatum</name>
    <dbReference type="NCBI Taxonomy" id="1093900"/>
    <lineage>
        <taxon>Eukaryota</taxon>
        <taxon>Fungi</taxon>
        <taxon>Dikarya</taxon>
        <taxon>Ascomycota</taxon>
        <taxon>Pezizomycotina</taxon>
        <taxon>Sordariomycetes</taxon>
        <taxon>Sordariomycetidae</taxon>
        <taxon>Thyridiales</taxon>
        <taxon>Thyridiaceae</taxon>
        <taxon>Thyridium</taxon>
    </lineage>
</organism>
<evidence type="ECO:0000256" key="3">
    <source>
        <dbReference type="ARBA" id="ARBA00022448"/>
    </source>
</evidence>